<evidence type="ECO:0000313" key="5">
    <source>
        <dbReference type="EMBL" id="VAV94288.1"/>
    </source>
</evidence>
<comment type="similarity">
    <text evidence="1">Belongs to the PNP/MTAP phosphorylase family.</text>
</comment>
<keyword evidence="2 5" id="KW-0328">Glycosyltransferase</keyword>
<dbReference type="CDD" id="cd09010">
    <property type="entry name" value="MTAP_SsMTAPII_like_MTIP"/>
    <property type="match status" value="1"/>
</dbReference>
<dbReference type="PROSITE" id="PS01240">
    <property type="entry name" value="PNP_MTAP_2"/>
    <property type="match status" value="1"/>
</dbReference>
<dbReference type="SUPFAM" id="SSF53167">
    <property type="entry name" value="Purine and uridine phosphorylases"/>
    <property type="match status" value="1"/>
</dbReference>
<sequence length="284" mass="30169">MLGIIGGSGVYDLPGLNIIAEESVETPFGAPSAAFTIGTYGEGGGKIVFLARHGKSHDFLPHEVNYRANIWALKKLGVTRVIGISAVGSLRHELKPGDLCISDQYFDFVKGARDKSFFGGGMAAHVSTAEPTCPQLTGALGDAAEALDIPLHTGVTYGCVDGPRLGTRAESFFLKNAAGCDLVGMTNVPEAFLAREAQICYCTISVVTDYDCWLDDPAQHVSVEQVISRYGASLEKAKRLLGGFLARDLAAPDCGCRKSLETAVLSPRDSLSDDNKALLDILSR</sequence>
<dbReference type="InterPro" id="IPR010044">
    <property type="entry name" value="MTAP"/>
</dbReference>
<dbReference type="GO" id="GO:0009116">
    <property type="term" value="P:nucleoside metabolic process"/>
    <property type="evidence" value="ECO:0007669"/>
    <property type="project" value="InterPro"/>
</dbReference>
<evidence type="ECO:0000256" key="2">
    <source>
        <dbReference type="ARBA" id="ARBA00022676"/>
    </source>
</evidence>
<evidence type="ECO:0000259" key="4">
    <source>
        <dbReference type="Pfam" id="PF01048"/>
    </source>
</evidence>
<evidence type="ECO:0000256" key="1">
    <source>
        <dbReference type="ARBA" id="ARBA00006751"/>
    </source>
</evidence>
<dbReference type="InterPro" id="IPR018099">
    <property type="entry name" value="Purine_phosphorylase-2_CS"/>
</dbReference>
<dbReference type="EC" id="2.4.2.28" evidence="5"/>
<dbReference type="GO" id="GO:0017061">
    <property type="term" value="F:S-methyl-5-thioadenosine phosphorylase activity"/>
    <property type="evidence" value="ECO:0007669"/>
    <property type="project" value="UniProtKB-EC"/>
</dbReference>
<dbReference type="PANTHER" id="PTHR42679:SF2">
    <property type="entry name" value="S-METHYL-5'-THIOADENOSINE PHOSPHORYLASE"/>
    <property type="match status" value="1"/>
</dbReference>
<dbReference type="NCBIfam" id="TIGR01694">
    <property type="entry name" value="MTAP"/>
    <property type="match status" value="1"/>
</dbReference>
<feature type="domain" description="Nucleoside phosphorylase" evidence="4">
    <location>
        <begin position="2"/>
        <end position="234"/>
    </location>
</feature>
<reference evidence="5" key="1">
    <citation type="submission" date="2018-06" db="EMBL/GenBank/DDBJ databases">
        <authorList>
            <person name="Zhirakovskaya E."/>
        </authorList>
    </citation>
    <scope>NUCLEOTIDE SEQUENCE</scope>
</reference>
<evidence type="ECO:0000256" key="3">
    <source>
        <dbReference type="ARBA" id="ARBA00022679"/>
    </source>
</evidence>
<accession>A0A3B0S1J5</accession>
<protein>
    <submittedName>
        <fullName evidence="5">5'-methylthioadenosine phosphorylase</fullName>
        <ecNumber evidence="5">2.4.2.28</ecNumber>
    </submittedName>
</protein>
<dbReference type="EMBL" id="UOED01000088">
    <property type="protein sequence ID" value="VAV94288.1"/>
    <property type="molecule type" value="Genomic_DNA"/>
</dbReference>
<keyword evidence="3 5" id="KW-0808">Transferase</keyword>
<dbReference type="HAMAP" id="MF_01963">
    <property type="entry name" value="MTAP"/>
    <property type="match status" value="1"/>
</dbReference>
<dbReference type="PANTHER" id="PTHR42679">
    <property type="entry name" value="S-METHYL-5'-THIOADENOSINE PHOSPHORYLASE"/>
    <property type="match status" value="1"/>
</dbReference>
<dbReference type="Gene3D" id="3.40.50.1580">
    <property type="entry name" value="Nucleoside phosphorylase domain"/>
    <property type="match status" value="1"/>
</dbReference>
<organism evidence="5">
    <name type="scientific">hydrothermal vent metagenome</name>
    <dbReference type="NCBI Taxonomy" id="652676"/>
    <lineage>
        <taxon>unclassified sequences</taxon>
        <taxon>metagenomes</taxon>
        <taxon>ecological metagenomes</taxon>
    </lineage>
</organism>
<dbReference type="Pfam" id="PF01048">
    <property type="entry name" value="PNP_UDP_1"/>
    <property type="match status" value="1"/>
</dbReference>
<dbReference type="GO" id="GO:0005829">
    <property type="term" value="C:cytosol"/>
    <property type="evidence" value="ECO:0007669"/>
    <property type="project" value="TreeGrafter"/>
</dbReference>
<dbReference type="InterPro" id="IPR035994">
    <property type="entry name" value="Nucleoside_phosphorylase_sf"/>
</dbReference>
<dbReference type="InterPro" id="IPR000845">
    <property type="entry name" value="Nucleoside_phosphorylase_d"/>
</dbReference>
<proteinExistence type="inferred from homology"/>
<name>A0A3B0S1J5_9ZZZZ</name>
<dbReference type="AlphaFoldDB" id="A0A3B0S1J5"/>
<gene>
    <name evidence="5" type="ORF">MNBD_ALPHA02-1972</name>
</gene>
<dbReference type="GO" id="GO:0019509">
    <property type="term" value="P:L-methionine salvage from methylthioadenosine"/>
    <property type="evidence" value="ECO:0007669"/>
    <property type="project" value="TreeGrafter"/>
</dbReference>